<dbReference type="SUPFAM" id="SSF55073">
    <property type="entry name" value="Nucleotide cyclase"/>
    <property type="match status" value="1"/>
</dbReference>
<evidence type="ECO:0000259" key="2">
    <source>
        <dbReference type="PROSITE" id="PS50883"/>
    </source>
</evidence>
<gene>
    <name evidence="4" type="ORF">H9L17_15510</name>
</gene>
<dbReference type="Proteomes" id="UP000515977">
    <property type="component" value="Chromosome"/>
</dbReference>
<dbReference type="NCBIfam" id="TIGR00254">
    <property type="entry name" value="GGDEF"/>
    <property type="match status" value="1"/>
</dbReference>
<dbReference type="CDD" id="cd00130">
    <property type="entry name" value="PAS"/>
    <property type="match status" value="1"/>
</dbReference>
<dbReference type="InterPro" id="IPR035919">
    <property type="entry name" value="EAL_sf"/>
</dbReference>
<keyword evidence="5" id="KW-1185">Reference proteome</keyword>
<evidence type="ECO:0000259" key="1">
    <source>
        <dbReference type="PROSITE" id="PS50112"/>
    </source>
</evidence>
<dbReference type="SMART" id="SM00267">
    <property type="entry name" value="GGDEF"/>
    <property type="match status" value="1"/>
</dbReference>
<dbReference type="Gene3D" id="3.30.450.40">
    <property type="match status" value="1"/>
</dbReference>
<dbReference type="PROSITE" id="PS50112">
    <property type="entry name" value="PAS"/>
    <property type="match status" value="1"/>
</dbReference>
<dbReference type="SUPFAM" id="SSF141868">
    <property type="entry name" value="EAL domain-like"/>
    <property type="match status" value="1"/>
</dbReference>
<dbReference type="InterPro" id="IPR043128">
    <property type="entry name" value="Rev_trsase/Diguanyl_cyclase"/>
</dbReference>
<dbReference type="InterPro" id="IPR035965">
    <property type="entry name" value="PAS-like_dom_sf"/>
</dbReference>
<dbReference type="Pfam" id="PF00563">
    <property type="entry name" value="EAL"/>
    <property type="match status" value="1"/>
</dbReference>
<dbReference type="Pfam" id="PF00989">
    <property type="entry name" value="PAS"/>
    <property type="match status" value="1"/>
</dbReference>
<feature type="domain" description="EAL" evidence="2">
    <location>
        <begin position="471"/>
        <end position="725"/>
    </location>
</feature>
<dbReference type="InterPro" id="IPR013767">
    <property type="entry name" value="PAS_fold"/>
</dbReference>
<dbReference type="Gene3D" id="3.30.70.270">
    <property type="match status" value="1"/>
</dbReference>
<proteinExistence type="predicted"/>
<dbReference type="PANTHER" id="PTHR44757">
    <property type="entry name" value="DIGUANYLATE CYCLASE DGCP"/>
    <property type="match status" value="1"/>
</dbReference>
<evidence type="ECO:0000313" key="4">
    <source>
        <dbReference type="EMBL" id="QNN46543.1"/>
    </source>
</evidence>
<dbReference type="Pfam" id="PF00990">
    <property type="entry name" value="GGDEF"/>
    <property type="match status" value="1"/>
</dbReference>
<dbReference type="PROSITE" id="PS50883">
    <property type="entry name" value="EAL"/>
    <property type="match status" value="1"/>
</dbReference>
<dbReference type="InterPro" id="IPR001633">
    <property type="entry name" value="EAL_dom"/>
</dbReference>
<evidence type="ECO:0000313" key="5">
    <source>
        <dbReference type="Proteomes" id="UP000515977"/>
    </source>
</evidence>
<dbReference type="RefSeq" id="WP_187570307.1">
    <property type="nucleotide sequence ID" value="NZ_CP060711.1"/>
</dbReference>
<dbReference type="InterPro" id="IPR003018">
    <property type="entry name" value="GAF"/>
</dbReference>
<organism evidence="4 5">
    <name type="scientific">Thermomonas brevis</name>
    <dbReference type="NCBI Taxonomy" id="215691"/>
    <lineage>
        <taxon>Bacteria</taxon>
        <taxon>Pseudomonadati</taxon>
        <taxon>Pseudomonadota</taxon>
        <taxon>Gammaproteobacteria</taxon>
        <taxon>Lysobacterales</taxon>
        <taxon>Lysobacteraceae</taxon>
        <taxon>Thermomonas</taxon>
    </lineage>
</organism>
<dbReference type="InterPro" id="IPR029787">
    <property type="entry name" value="Nucleotide_cyclase"/>
</dbReference>
<dbReference type="SMART" id="SM00091">
    <property type="entry name" value="PAS"/>
    <property type="match status" value="1"/>
</dbReference>
<dbReference type="CDD" id="cd01948">
    <property type="entry name" value="EAL"/>
    <property type="match status" value="1"/>
</dbReference>
<feature type="domain" description="PAS" evidence="1">
    <location>
        <begin position="193"/>
        <end position="244"/>
    </location>
</feature>
<dbReference type="PANTHER" id="PTHR44757:SF2">
    <property type="entry name" value="BIOFILM ARCHITECTURE MAINTENANCE PROTEIN MBAA"/>
    <property type="match status" value="1"/>
</dbReference>
<dbReference type="SMART" id="SM00065">
    <property type="entry name" value="GAF"/>
    <property type="match status" value="1"/>
</dbReference>
<dbReference type="KEGG" id="tbv:H9L17_15510"/>
<dbReference type="Gene3D" id="3.30.450.20">
    <property type="entry name" value="PAS domain"/>
    <property type="match status" value="1"/>
</dbReference>
<dbReference type="AlphaFoldDB" id="A0A7G9QT68"/>
<dbReference type="PROSITE" id="PS50887">
    <property type="entry name" value="GGDEF"/>
    <property type="match status" value="1"/>
</dbReference>
<dbReference type="Pfam" id="PF01590">
    <property type="entry name" value="GAF"/>
    <property type="match status" value="1"/>
</dbReference>
<accession>A0A7G9QT68</accession>
<dbReference type="Gene3D" id="3.20.20.450">
    <property type="entry name" value="EAL domain"/>
    <property type="match status" value="1"/>
</dbReference>
<name>A0A7G9QT68_9GAMM</name>
<reference evidence="4 5" key="1">
    <citation type="submission" date="2020-08" db="EMBL/GenBank/DDBJ databases">
        <title>Genome sequence of Thermomonas brevis KACC 16975T.</title>
        <authorList>
            <person name="Hyun D.-W."/>
            <person name="Bae J.-W."/>
        </authorList>
    </citation>
    <scope>NUCLEOTIDE SEQUENCE [LARGE SCALE GENOMIC DNA]</scope>
    <source>
        <strain evidence="4 5">KACC 16975</strain>
    </source>
</reference>
<dbReference type="SUPFAM" id="SSF55785">
    <property type="entry name" value="PYP-like sensor domain (PAS domain)"/>
    <property type="match status" value="1"/>
</dbReference>
<protein>
    <submittedName>
        <fullName evidence="4">EAL domain-containing protein</fullName>
    </submittedName>
</protein>
<dbReference type="InterPro" id="IPR029016">
    <property type="entry name" value="GAF-like_dom_sf"/>
</dbReference>
<dbReference type="SMART" id="SM00052">
    <property type="entry name" value="EAL"/>
    <property type="match status" value="1"/>
</dbReference>
<sequence>MKCPPALPAEKERLQALSDYGLGENRPLPSLDAVVQLAARSLGMPMAAVNMIGSDHVFFAASAGIEPGGEGVDMARDVSFCAHAITQDGVMVVSDARLDERFHDNPLVTGSAGLRFYAGVPLLSPQGHPLGALCVLDQRPHHDFSDADRQHLRELAKIASDRLELRRIELSANAMRPFDAYARNSPTAVAWFDGSGAIVAWNDSAATLFGYEPSEGIGRRIDELLAEPDRAEVNALIARAARAGSVDGLSMPERICGLRKDGSEFLLGIALFCWNENGRLMFNVHLQDRTARLLKQEELHRLASTDMLTGLPNRTGLYRRMESALLESSELAVLMLDLDGFKDVNDTLGHGAGDGLLCEIARRLKQCIGPEDLVARMGGDEFAILLAGVGDKQQAVDRAQRLVEVVAEPVMLDGSEVRVAACCGIAIAGEHGREALELVGDADLALYRAKKEGRGQVCVFLPALREEANTRRLLGTELHRAVSEGEFVLFYQPQVRLSDGALVGAEALIRWLHPQQGLLSPAAFLPALETGSLAAAVGAWVLDEACAQAAYWRARGAPDLRIGVNLFAAQLRLNDLIADVLSALRRHGLPPSALELEVTENIVLDNDDLVLDTLAGLRQAGVGIAFDDFGTGYASLSLLKKYPLTRLKIDRSFVKHVHESDRDASVVRAIVDMTRSFGLDTIAEGIENERQRDRLYRMGCQEGQGYLFSQPLPALVFSDAYGIGDGRPLAIRA</sequence>
<dbReference type="SUPFAM" id="SSF55781">
    <property type="entry name" value="GAF domain-like"/>
    <property type="match status" value="1"/>
</dbReference>
<evidence type="ECO:0000259" key="3">
    <source>
        <dbReference type="PROSITE" id="PS50887"/>
    </source>
</evidence>
<dbReference type="InterPro" id="IPR000160">
    <property type="entry name" value="GGDEF_dom"/>
</dbReference>
<dbReference type="InterPro" id="IPR000014">
    <property type="entry name" value="PAS"/>
</dbReference>
<dbReference type="EMBL" id="CP060711">
    <property type="protein sequence ID" value="QNN46543.1"/>
    <property type="molecule type" value="Genomic_DNA"/>
</dbReference>
<dbReference type="InterPro" id="IPR052155">
    <property type="entry name" value="Biofilm_reg_signaling"/>
</dbReference>
<dbReference type="NCBIfam" id="TIGR00229">
    <property type="entry name" value="sensory_box"/>
    <property type="match status" value="1"/>
</dbReference>
<dbReference type="GO" id="GO:0006355">
    <property type="term" value="P:regulation of DNA-templated transcription"/>
    <property type="evidence" value="ECO:0007669"/>
    <property type="project" value="InterPro"/>
</dbReference>
<dbReference type="CDD" id="cd01949">
    <property type="entry name" value="GGDEF"/>
    <property type="match status" value="1"/>
</dbReference>
<feature type="domain" description="GGDEF" evidence="3">
    <location>
        <begin position="329"/>
        <end position="462"/>
    </location>
</feature>